<dbReference type="GO" id="GO:0009295">
    <property type="term" value="C:nucleoid"/>
    <property type="evidence" value="ECO:0007669"/>
    <property type="project" value="TreeGrafter"/>
</dbReference>
<dbReference type="HAMAP" id="MF_00984">
    <property type="entry name" value="SSB"/>
    <property type="match status" value="1"/>
</dbReference>
<reference evidence="5 6" key="1">
    <citation type="submission" date="2015-09" db="EMBL/GenBank/DDBJ databases">
        <authorList>
            <consortium name="Pathogen Informatics"/>
        </authorList>
    </citation>
    <scope>NUCLEOTIDE SEQUENCE [LARGE SCALE GENOMIC DNA]</scope>
    <source>
        <strain evidence="5 6">2789STDY5834928</strain>
    </source>
</reference>
<evidence type="ECO:0000256" key="3">
    <source>
        <dbReference type="PIRNR" id="PIRNR002070"/>
    </source>
</evidence>
<feature type="compositionally biased region" description="Polar residues" evidence="4">
    <location>
        <begin position="102"/>
        <end position="121"/>
    </location>
</feature>
<dbReference type="Gene3D" id="2.40.50.140">
    <property type="entry name" value="Nucleic acid-binding proteins"/>
    <property type="match status" value="1"/>
</dbReference>
<comment type="subunit">
    <text evidence="2">Homotetramer.</text>
</comment>
<sequence length="163" mass="18215">MYNKVIMMGRIVNDLELRSTPAGASVLSFRIAVDRRFQTKGEDRKSDFFNVVAWRNEAEFISRYFAKGRMILIEGELQNRSYQDKNGNTAYITEIIVDRSTFTGEKANNTQGTSSAYQSYPGNAAKNTAPEHPAQTSNTAPTVSQGNNSDFTVESGDDDDYPF</sequence>
<gene>
    <name evidence="5" type="primary">ssb</name>
    <name evidence="5" type="ORF">ERS852540_00682</name>
</gene>
<dbReference type="Pfam" id="PF00436">
    <property type="entry name" value="SSB"/>
    <property type="match status" value="1"/>
</dbReference>
<protein>
    <recommendedName>
        <fullName evidence="2 3">Single-stranded DNA-binding protein</fullName>
        <shortName evidence="2">SSB</shortName>
    </recommendedName>
</protein>
<keyword evidence="1 2" id="KW-0238">DNA-binding</keyword>
<dbReference type="OrthoDB" id="9809878at2"/>
<dbReference type="InterPro" id="IPR012340">
    <property type="entry name" value="NA-bd_OB-fold"/>
</dbReference>
<dbReference type="EMBL" id="CZBY01000004">
    <property type="protein sequence ID" value="CUQ83415.1"/>
    <property type="molecule type" value="Genomic_DNA"/>
</dbReference>
<dbReference type="CDD" id="cd04496">
    <property type="entry name" value="SSB_OBF"/>
    <property type="match status" value="1"/>
</dbReference>
<dbReference type="PIRSF" id="PIRSF002070">
    <property type="entry name" value="SSB"/>
    <property type="match status" value="1"/>
</dbReference>
<accession>A0A174Z7R4</accession>
<dbReference type="SUPFAM" id="SSF50249">
    <property type="entry name" value="Nucleic acid-binding proteins"/>
    <property type="match status" value="1"/>
</dbReference>
<dbReference type="STRING" id="39492.ERS852540_00682"/>
<evidence type="ECO:0000256" key="1">
    <source>
        <dbReference type="ARBA" id="ARBA00023125"/>
    </source>
</evidence>
<dbReference type="GO" id="GO:0003697">
    <property type="term" value="F:single-stranded DNA binding"/>
    <property type="evidence" value="ECO:0007669"/>
    <property type="project" value="UniProtKB-UniRule"/>
</dbReference>
<comment type="caution">
    <text evidence="2">Lacks conserved residue(s) required for the propagation of feature annotation.</text>
</comment>
<evidence type="ECO:0000313" key="5">
    <source>
        <dbReference type="EMBL" id="CUQ83415.1"/>
    </source>
</evidence>
<evidence type="ECO:0000256" key="2">
    <source>
        <dbReference type="HAMAP-Rule" id="MF_00984"/>
    </source>
</evidence>
<dbReference type="Proteomes" id="UP000095662">
    <property type="component" value="Unassembled WGS sequence"/>
</dbReference>
<dbReference type="NCBIfam" id="TIGR00621">
    <property type="entry name" value="ssb"/>
    <property type="match status" value="1"/>
</dbReference>
<dbReference type="GO" id="GO:0006260">
    <property type="term" value="P:DNA replication"/>
    <property type="evidence" value="ECO:0007669"/>
    <property type="project" value="InterPro"/>
</dbReference>
<dbReference type="PROSITE" id="PS50935">
    <property type="entry name" value="SSB"/>
    <property type="match status" value="1"/>
</dbReference>
<feature type="region of interest" description="Disordered" evidence="4">
    <location>
        <begin position="102"/>
        <end position="163"/>
    </location>
</feature>
<dbReference type="PANTHER" id="PTHR10302:SF27">
    <property type="entry name" value="SINGLE-STRANDED DNA-BINDING PROTEIN"/>
    <property type="match status" value="1"/>
</dbReference>
<dbReference type="PANTHER" id="PTHR10302">
    <property type="entry name" value="SINGLE-STRANDED DNA-BINDING PROTEIN"/>
    <property type="match status" value="1"/>
</dbReference>
<dbReference type="InterPro" id="IPR011344">
    <property type="entry name" value="ssDNA-bd"/>
</dbReference>
<evidence type="ECO:0000313" key="6">
    <source>
        <dbReference type="Proteomes" id="UP000095662"/>
    </source>
</evidence>
<evidence type="ECO:0000256" key="4">
    <source>
        <dbReference type="SAM" id="MobiDB-lite"/>
    </source>
</evidence>
<dbReference type="AlphaFoldDB" id="A0A174Z7R4"/>
<organism evidence="5 6">
    <name type="scientific">[Eubacterium] siraeum</name>
    <dbReference type="NCBI Taxonomy" id="39492"/>
    <lineage>
        <taxon>Bacteria</taxon>
        <taxon>Bacillati</taxon>
        <taxon>Bacillota</taxon>
        <taxon>Clostridia</taxon>
        <taxon>Eubacteriales</taxon>
        <taxon>Oscillospiraceae</taxon>
        <taxon>Oscillospiraceae incertae sedis</taxon>
    </lineage>
</organism>
<dbReference type="InterPro" id="IPR000424">
    <property type="entry name" value="Primosome_PriB/ssb"/>
</dbReference>
<proteinExistence type="inferred from homology"/>
<feature type="compositionally biased region" description="Polar residues" evidence="4">
    <location>
        <begin position="134"/>
        <end position="152"/>
    </location>
</feature>
<name>A0A174Z7R4_9FIRM</name>